<proteinExistence type="predicted"/>
<sequence>MPTNQKEKKILERNYKIKNQEEAKIKEEDQGQRRTSIYQIEGKKDLIDRNNPNAVEAFGDKGKEEPGKGLSLEKMMGEDQQEKYTRRRTVEDEFRKMTEEEVVSEKFIRKKEERD</sequence>
<evidence type="ECO:0000256" key="1">
    <source>
        <dbReference type="SAM" id="MobiDB-lite"/>
    </source>
</evidence>
<reference evidence="2" key="1">
    <citation type="submission" date="2022-06" db="EMBL/GenBank/DDBJ databases">
        <authorList>
            <consortium name="SYNGENTA / RWTH Aachen University"/>
        </authorList>
    </citation>
    <scope>NUCLEOTIDE SEQUENCE</scope>
</reference>
<feature type="compositionally biased region" description="Basic and acidic residues" evidence="1">
    <location>
        <begin position="75"/>
        <end position="87"/>
    </location>
</feature>
<feature type="region of interest" description="Disordered" evidence="1">
    <location>
        <begin position="56"/>
        <end position="87"/>
    </location>
</feature>
<dbReference type="Proteomes" id="UP001153365">
    <property type="component" value="Unassembled WGS sequence"/>
</dbReference>
<organism evidence="2 3">
    <name type="scientific">Phakopsora pachyrhizi</name>
    <name type="common">Asian soybean rust disease fungus</name>
    <dbReference type="NCBI Taxonomy" id="170000"/>
    <lineage>
        <taxon>Eukaryota</taxon>
        <taxon>Fungi</taxon>
        <taxon>Dikarya</taxon>
        <taxon>Basidiomycota</taxon>
        <taxon>Pucciniomycotina</taxon>
        <taxon>Pucciniomycetes</taxon>
        <taxon>Pucciniales</taxon>
        <taxon>Phakopsoraceae</taxon>
        <taxon>Phakopsora</taxon>
    </lineage>
</organism>
<dbReference type="EMBL" id="CALTRL010003167">
    <property type="protein sequence ID" value="CAH7678414.1"/>
    <property type="molecule type" value="Genomic_DNA"/>
</dbReference>
<accession>A0AAV0B2F1</accession>
<protein>
    <submittedName>
        <fullName evidence="2">Uncharacterized protein</fullName>
    </submittedName>
</protein>
<name>A0AAV0B2F1_PHAPC</name>
<evidence type="ECO:0000313" key="3">
    <source>
        <dbReference type="Proteomes" id="UP001153365"/>
    </source>
</evidence>
<keyword evidence="3" id="KW-1185">Reference proteome</keyword>
<evidence type="ECO:0000313" key="2">
    <source>
        <dbReference type="EMBL" id="CAH7678414.1"/>
    </source>
</evidence>
<feature type="compositionally biased region" description="Basic and acidic residues" evidence="1">
    <location>
        <begin position="58"/>
        <end position="67"/>
    </location>
</feature>
<comment type="caution">
    <text evidence="2">The sequence shown here is derived from an EMBL/GenBank/DDBJ whole genome shotgun (WGS) entry which is preliminary data.</text>
</comment>
<gene>
    <name evidence="2" type="ORF">PPACK8108_LOCUS12937</name>
</gene>
<dbReference type="AlphaFoldDB" id="A0AAV0B2F1"/>